<proteinExistence type="predicted"/>
<organism evidence="1 2">
    <name type="scientific">Paenibacillus oceani</name>
    <dbReference type="NCBI Taxonomy" id="2772510"/>
    <lineage>
        <taxon>Bacteria</taxon>
        <taxon>Bacillati</taxon>
        <taxon>Bacillota</taxon>
        <taxon>Bacilli</taxon>
        <taxon>Bacillales</taxon>
        <taxon>Paenibacillaceae</taxon>
        <taxon>Paenibacillus</taxon>
    </lineage>
</organism>
<dbReference type="AlphaFoldDB" id="A0A927H332"/>
<gene>
    <name evidence="1" type="ORF">IDH45_31205</name>
</gene>
<evidence type="ECO:0008006" key="3">
    <source>
        <dbReference type="Google" id="ProtNLM"/>
    </source>
</evidence>
<name>A0A927H332_9BACL</name>
<protein>
    <recommendedName>
        <fullName evidence="3">Transcription initiation factor TFIID</fullName>
    </recommendedName>
</protein>
<dbReference type="EMBL" id="JACXJA010000059">
    <property type="protein sequence ID" value="MBD2866450.1"/>
    <property type="molecule type" value="Genomic_DNA"/>
</dbReference>
<keyword evidence="2" id="KW-1185">Reference proteome</keyword>
<dbReference type="RefSeq" id="WP_190932068.1">
    <property type="nucleotide sequence ID" value="NZ_JACXJA010000059.1"/>
</dbReference>
<evidence type="ECO:0000313" key="1">
    <source>
        <dbReference type="EMBL" id="MBD2866450.1"/>
    </source>
</evidence>
<sequence>MKERLWAFAGEFDARADKLAYENDGQRGIHHPLVFAFIGDKSLDALTAVYEWNETKWSNSRGVVYLHLYTEKTLERDNVFGFRLDAPIADRKTVRPELHRRFHDDSVKLAELNRTVRQLGTRLAEFGRVYASFQQVNIAVVTMADDPCNVVLPEVALLLKAVLGESFQQIQTDLHGLIREKQGNGDFAYSASVSVAFMRELERIQDRRYSFSAPLQVTEDGIRLLVEHKEAPLFDLVYLLSDKNEQGLFVEGSMEANYEIICSLCLLKNRKTAAETDRRLETYNNQHYKQHIGSGSGGGGVYSTAGFSKVKRPNKAIALTVLHHLTQSVTGLLKERSKIDRKTAVELLQADSASIERRTETLMPERGKLEEMNALLASPVSFDEVKSMTLAEAEEAMYGRHAGNFFREQFADRAQRKLEQLDLEREGWEALERNIIGNPRFGVYAAYAWTNEKEDAAVVYQELRQTVKETAKQLEEGRHRLEALLGESVDMQPFRRVPFMKKSTLKHFSRYLFEHVYGERLELLYLEMKLALLRRYEAVLVRLHERVSPRIEQLHELENRIREVSRQSVSEADDYLGRNISEYYASVVQGVIKDLQGKRGDEFWFEDRYIGGEAIQFKEGAEPFLERLIELCRREVFLYEPFRESFEDELIRRANVTVRFDDRDQVLSKEQLFRDLYDTLRQRAAVHLDVYNYTQKHRYEEHYFFGDADSEFIRYAFEVDRDSRTHKLGCVHENRNSGIEKLILMGGFRIEDLLVFRNGRKYYDSYRENGYQFHAVQLD</sequence>
<reference evidence="1" key="1">
    <citation type="submission" date="2020-09" db="EMBL/GenBank/DDBJ databases">
        <title>A novel bacterium of genus Paenibacillus, isolated from South China Sea.</title>
        <authorList>
            <person name="Huang H."/>
            <person name="Mo K."/>
            <person name="Hu Y."/>
        </authorList>
    </citation>
    <scope>NUCLEOTIDE SEQUENCE</scope>
    <source>
        <strain evidence="1">IB182363</strain>
    </source>
</reference>
<comment type="caution">
    <text evidence="1">The sequence shown here is derived from an EMBL/GenBank/DDBJ whole genome shotgun (WGS) entry which is preliminary data.</text>
</comment>
<accession>A0A927H332</accession>
<evidence type="ECO:0000313" key="2">
    <source>
        <dbReference type="Proteomes" id="UP000639396"/>
    </source>
</evidence>
<dbReference type="Proteomes" id="UP000639396">
    <property type="component" value="Unassembled WGS sequence"/>
</dbReference>